<comment type="caution">
    <text evidence="2">The sequence shown here is derived from an EMBL/GenBank/DDBJ whole genome shotgun (WGS) entry which is preliminary data.</text>
</comment>
<protein>
    <recommendedName>
        <fullName evidence="4">HAMP domain-containing protein</fullName>
    </recommendedName>
</protein>
<evidence type="ECO:0000313" key="3">
    <source>
        <dbReference type="Proteomes" id="UP000248597"/>
    </source>
</evidence>
<proteinExistence type="predicted"/>
<sequence>MRLTTIILALTIPLLILLAAVNGALLYLQSRTEMARGLDDRALAAAITGAEFLSSVDDPDALVGDHRRRAALASAARHVAGLDGYSLVTPAGTVIDLIPAARPFTPVTGTGSGTPFTGATAAPLVRDADGRRHVVARAPLAGGGFVAARIDAEPMFARLDRLLRWIVAGVAVAALVGLAAGWYVARRIRRELAASRRIIAALDAGRPAPDVGALTITEAADLAAALRLLDANRHAALAALDRRLAEEDRGRTDAAALATWRGEAFAPLDRTAAGAHVAARLCGDAAPGAFFALGEGAGQAVLVVGQCGGDTPLDALAHAVAARDFLTRNLPDLGVEEALALARDGFGAAALRHVAWSEAAPPATPRLLAVADAATFAAAETYGRADADAPAGDLLDRIAILLRPDGVIAVAGPA</sequence>
<keyword evidence="1" id="KW-1133">Transmembrane helix</keyword>
<evidence type="ECO:0000313" key="2">
    <source>
        <dbReference type="EMBL" id="PZQ21200.1"/>
    </source>
</evidence>
<feature type="transmembrane region" description="Helical" evidence="1">
    <location>
        <begin position="162"/>
        <end position="185"/>
    </location>
</feature>
<dbReference type="Proteomes" id="UP000248597">
    <property type="component" value="Unassembled WGS sequence"/>
</dbReference>
<gene>
    <name evidence="2" type="ORF">DI569_12695</name>
</gene>
<evidence type="ECO:0008006" key="4">
    <source>
        <dbReference type="Google" id="ProtNLM"/>
    </source>
</evidence>
<name>A0A2W5N4Z9_SPHMC</name>
<evidence type="ECO:0000256" key="1">
    <source>
        <dbReference type="SAM" id="Phobius"/>
    </source>
</evidence>
<keyword evidence="1" id="KW-0812">Transmembrane</keyword>
<keyword evidence="1" id="KW-0472">Membrane</keyword>
<accession>A0A2W5N4Z9</accession>
<dbReference type="AlphaFoldDB" id="A0A2W5N4Z9"/>
<reference evidence="2 3" key="1">
    <citation type="submission" date="2017-08" db="EMBL/GenBank/DDBJ databases">
        <title>Infants hospitalized years apart are colonized by the same room-sourced microbial strains.</title>
        <authorList>
            <person name="Brooks B."/>
            <person name="Olm M.R."/>
            <person name="Firek B.A."/>
            <person name="Baker R."/>
            <person name="Thomas B.C."/>
            <person name="Morowitz M.J."/>
            <person name="Banfield J.F."/>
        </authorList>
    </citation>
    <scope>NUCLEOTIDE SEQUENCE [LARGE SCALE GENOMIC DNA]</scope>
    <source>
        <strain evidence="2">S2_005_003_R2_47</strain>
    </source>
</reference>
<organism evidence="2 3">
    <name type="scientific">Sphingopyxis macrogoltabida</name>
    <name type="common">Sphingomonas macrogoltabidus</name>
    <dbReference type="NCBI Taxonomy" id="33050"/>
    <lineage>
        <taxon>Bacteria</taxon>
        <taxon>Pseudomonadati</taxon>
        <taxon>Pseudomonadota</taxon>
        <taxon>Alphaproteobacteria</taxon>
        <taxon>Sphingomonadales</taxon>
        <taxon>Sphingomonadaceae</taxon>
        <taxon>Sphingopyxis</taxon>
    </lineage>
</organism>
<dbReference type="EMBL" id="QFPJ01000034">
    <property type="protein sequence ID" value="PZQ21200.1"/>
    <property type="molecule type" value="Genomic_DNA"/>
</dbReference>